<name>A0AA36HWS7_9DINO</name>
<accession>A0AA36HWS7</accession>
<protein>
    <submittedName>
        <fullName evidence="2">Uncharacterized protein</fullName>
    </submittedName>
</protein>
<proteinExistence type="predicted"/>
<comment type="caution">
    <text evidence="2">The sequence shown here is derived from an EMBL/GenBank/DDBJ whole genome shotgun (WGS) entry which is preliminary data.</text>
</comment>
<dbReference type="AlphaFoldDB" id="A0AA36HWS7"/>
<sequence length="623" mass="69877">MLRGTFGEEKSEEVLGKSYVKFAPVRQDSDGFGIIMATVAAKDVYVTWDGDPLQYDKTPEDKKKLLGPELVSRLTDKAWAVCAEVDYNRLKKRSGTRYLLKLCRTVPDVGTRLELLVKLRRNPGVMAQWSHERDQAAPEVTSSSTRSARVEAPTGTSTAKADLDASRTESGSGPEERRRSHPASPTSATARVIPETPAEGDGEPGGDGAVADETRAASEAGGSPGSDWSWGRDEWRHWDWSEWQRGRHGEEEDEDIPWDELEGQECDVLPKELLGWLLLRRSGLSARARLSVLASTHNSLMIEDVERVLRDQEEELLFMESKGQQERNYHRPKRTYWVEESQEWGLLDYEPKEDVEPTVHWVGRQLPDEVHARPDPPEVSAVPEAAWWSDCWTDPWNGQDGIWAAAETDFSQDEVKELEEAYAVYEGKLRTFAQARALMKNKAVGLGFFPTAKGTYGKSKDKKGKGYGSALVLAASSPARKGPGKVGSPDYTWEKGDRPWKRLLAFLRHLHVTPWDLDVNEDAIGDDGIMLATEETHGWRTHGVIDCGATETVASLQAIEELMARRRELRDGQEEPIRVFSDVRKQFRFGNGQELQASSYIEIPQQINGCTFYLGIFTLDTEG</sequence>
<feature type="region of interest" description="Disordered" evidence="1">
    <location>
        <begin position="128"/>
        <end position="231"/>
    </location>
</feature>
<evidence type="ECO:0000256" key="1">
    <source>
        <dbReference type="SAM" id="MobiDB-lite"/>
    </source>
</evidence>
<reference evidence="2" key="1">
    <citation type="submission" date="2023-08" db="EMBL/GenBank/DDBJ databases">
        <authorList>
            <person name="Chen Y."/>
            <person name="Shah S."/>
            <person name="Dougan E. K."/>
            <person name="Thang M."/>
            <person name="Chan C."/>
        </authorList>
    </citation>
    <scope>NUCLEOTIDE SEQUENCE</scope>
</reference>
<keyword evidence="3" id="KW-1185">Reference proteome</keyword>
<organism evidence="2 3">
    <name type="scientific">Effrenium voratum</name>
    <dbReference type="NCBI Taxonomy" id="2562239"/>
    <lineage>
        <taxon>Eukaryota</taxon>
        <taxon>Sar</taxon>
        <taxon>Alveolata</taxon>
        <taxon>Dinophyceae</taxon>
        <taxon>Suessiales</taxon>
        <taxon>Symbiodiniaceae</taxon>
        <taxon>Effrenium</taxon>
    </lineage>
</organism>
<evidence type="ECO:0000313" key="3">
    <source>
        <dbReference type="Proteomes" id="UP001178507"/>
    </source>
</evidence>
<gene>
    <name evidence="2" type="ORF">EVOR1521_LOCUS5554</name>
</gene>
<dbReference type="EMBL" id="CAUJNA010000400">
    <property type="protein sequence ID" value="CAJ1376506.1"/>
    <property type="molecule type" value="Genomic_DNA"/>
</dbReference>
<evidence type="ECO:0000313" key="2">
    <source>
        <dbReference type="EMBL" id="CAJ1376506.1"/>
    </source>
</evidence>
<dbReference type="Proteomes" id="UP001178507">
    <property type="component" value="Unassembled WGS sequence"/>
</dbReference>